<keyword evidence="1" id="KW-0472">Membrane</keyword>
<evidence type="ECO:0000256" key="1">
    <source>
        <dbReference type="SAM" id="Phobius"/>
    </source>
</evidence>
<evidence type="ECO:0008006" key="4">
    <source>
        <dbReference type="Google" id="ProtNLM"/>
    </source>
</evidence>
<evidence type="ECO:0000313" key="3">
    <source>
        <dbReference type="Proteomes" id="UP000507470"/>
    </source>
</evidence>
<dbReference type="AlphaFoldDB" id="A0A6J8BSP0"/>
<name>A0A6J8BSP0_MYTCO</name>
<organism evidence="2 3">
    <name type="scientific">Mytilus coruscus</name>
    <name type="common">Sea mussel</name>
    <dbReference type="NCBI Taxonomy" id="42192"/>
    <lineage>
        <taxon>Eukaryota</taxon>
        <taxon>Metazoa</taxon>
        <taxon>Spiralia</taxon>
        <taxon>Lophotrochozoa</taxon>
        <taxon>Mollusca</taxon>
        <taxon>Bivalvia</taxon>
        <taxon>Autobranchia</taxon>
        <taxon>Pteriomorphia</taxon>
        <taxon>Mytilida</taxon>
        <taxon>Mytiloidea</taxon>
        <taxon>Mytilidae</taxon>
        <taxon>Mytilinae</taxon>
        <taxon>Mytilus</taxon>
    </lineage>
</organism>
<dbReference type="OrthoDB" id="269173at2759"/>
<accession>A0A6J8BSP0</accession>
<keyword evidence="1" id="KW-0812">Transmembrane</keyword>
<gene>
    <name evidence="2" type="ORF">MCOR_21393</name>
</gene>
<dbReference type="EMBL" id="CACVKT020003803">
    <property type="protein sequence ID" value="CAC5385894.1"/>
    <property type="molecule type" value="Genomic_DNA"/>
</dbReference>
<protein>
    <recommendedName>
        <fullName evidence="4">Mab-21-like HhH/H2TH-like domain-containing protein</fullName>
    </recommendedName>
</protein>
<proteinExistence type="predicted"/>
<feature type="transmembrane region" description="Helical" evidence="1">
    <location>
        <begin position="370"/>
        <end position="391"/>
    </location>
</feature>
<dbReference type="Proteomes" id="UP000507470">
    <property type="component" value="Unassembled WGS sequence"/>
</dbReference>
<sequence length="444" mass="52188">MRLMNAVRDRVSSDKDLTEITSGSFGEGLEMRSSDLDSMRVLHCFEVFEKEKPCFYPNITYFSMEIDDVKPCYTQLILEHVDYGNSRLVFSLCEDQNGKTYYSSILVKRWLMDYYTYIIHGPCLTDKIGLQDIAMGLHCKTWVSSAVQWITRSNNSWPSHDIKQKNNMFENKIEGRAREILLDTLNTLHSYGWRCILFSDQISNFAVEMRNFHLLPEVVHVKDVEKILKSILLHGINNAIAMTEPYVFNNIMLSIVSYKQSSIKHLFKYFMSKVCQRRVQYMPMKSNNKYQYKEYKTCLSSLLQGVYHDAVSGWLMVASLFYKTKQYIKALHVIMYSLSNCTTEKLHLYMNMADSHYQLLKQQTFQKKNFVSLMKTMFVDVIMFGMTSTLIPDEVQIHHSNRMHIYSCTAYAYFLLFLCYYHLNDVRKCQDSLRGLQLVINEDF</sequence>
<evidence type="ECO:0000313" key="2">
    <source>
        <dbReference type="EMBL" id="CAC5385894.1"/>
    </source>
</evidence>
<keyword evidence="3" id="KW-1185">Reference proteome</keyword>
<keyword evidence="1" id="KW-1133">Transmembrane helix</keyword>
<feature type="transmembrane region" description="Helical" evidence="1">
    <location>
        <begin position="403"/>
        <end position="423"/>
    </location>
</feature>
<reference evidence="2 3" key="1">
    <citation type="submission" date="2020-06" db="EMBL/GenBank/DDBJ databases">
        <authorList>
            <person name="Li R."/>
            <person name="Bekaert M."/>
        </authorList>
    </citation>
    <scope>NUCLEOTIDE SEQUENCE [LARGE SCALE GENOMIC DNA]</scope>
    <source>
        <strain evidence="3">wild</strain>
    </source>
</reference>